<keyword evidence="3 6" id="KW-0479">Metal-binding</keyword>
<dbReference type="Pfam" id="PF09768">
    <property type="entry name" value="Peptidase_M76"/>
    <property type="match status" value="1"/>
</dbReference>
<dbReference type="Proteomes" id="UP000674318">
    <property type="component" value="Unassembled WGS sequence"/>
</dbReference>
<sequence length="305" mass="33611">MSLLSLFSAAAGADAAAAQEDPQEVKHVEALYSAHEVCESAVDYVLRNVNTVQYLIQSIEGVTGKPFLRDRIKCLPLAPRDRAFPGAATGLTPDRVFAGYMWRTARPDCRAKDVVLLEEHLVHLFNTKRANAFLKNDKELNERTTSSLSTSVDAASAAPAPLSTSVPSQLERLLVASQLPVLEQVERNIRHELVHAFDDARGRIESSDCVHQACSEIRAARLSGDCFVGQEAQKGRFNFFEGGQKCVRRRATVAVDRNPVCRGFSERAVDTVFQKCYSDYEPFAAPIYALGSYGDTQFPNGTLRL</sequence>
<dbReference type="GO" id="GO:0046872">
    <property type="term" value="F:metal ion binding"/>
    <property type="evidence" value="ECO:0007669"/>
    <property type="project" value="UniProtKB-KW"/>
</dbReference>
<gene>
    <name evidence="8" type="ORF">JKF63_00160</name>
</gene>
<evidence type="ECO:0000313" key="8">
    <source>
        <dbReference type="EMBL" id="KAG5490041.1"/>
    </source>
</evidence>
<feature type="chain" id="PRO_5032557322" description="Mitochondrial inner membrane protease ATP23" evidence="7">
    <location>
        <begin position="19"/>
        <end position="305"/>
    </location>
</feature>
<evidence type="ECO:0000256" key="6">
    <source>
        <dbReference type="RuleBase" id="RU364057"/>
    </source>
</evidence>
<evidence type="ECO:0000256" key="1">
    <source>
        <dbReference type="ARBA" id="ARBA00009915"/>
    </source>
</evidence>
<protein>
    <recommendedName>
        <fullName evidence="6">Mitochondrial inner membrane protease ATP23</fullName>
        <ecNumber evidence="6">3.4.24.-</ecNumber>
    </recommendedName>
</protein>
<reference evidence="8 9" key="1">
    <citation type="submission" date="2021-02" db="EMBL/GenBank/DDBJ databases">
        <title>Porcisia hertigi Genome sequencing and assembly.</title>
        <authorList>
            <person name="Almutairi H."/>
            <person name="Gatherer D."/>
        </authorList>
    </citation>
    <scope>NUCLEOTIDE SEQUENCE [LARGE SCALE GENOMIC DNA]</scope>
    <source>
        <strain evidence="8 9">C119</strain>
    </source>
</reference>
<dbReference type="InterPro" id="IPR019165">
    <property type="entry name" value="Peptidase_M76_ATP23"/>
</dbReference>
<dbReference type="GO" id="GO:0004222">
    <property type="term" value="F:metalloendopeptidase activity"/>
    <property type="evidence" value="ECO:0007669"/>
    <property type="project" value="InterPro"/>
</dbReference>
<comment type="caution">
    <text evidence="8">The sequence shown here is derived from an EMBL/GenBank/DDBJ whole genome shotgun (WGS) entry which is preliminary data.</text>
</comment>
<dbReference type="EMBL" id="JAFJZO010000036">
    <property type="protein sequence ID" value="KAG5490041.1"/>
    <property type="molecule type" value="Genomic_DNA"/>
</dbReference>
<keyword evidence="7" id="KW-0732">Signal</keyword>
<name>A0A836KWU4_9TRYP</name>
<dbReference type="EC" id="3.4.24.-" evidence="6"/>
<evidence type="ECO:0000256" key="5">
    <source>
        <dbReference type="ARBA" id="ARBA00023049"/>
    </source>
</evidence>
<keyword evidence="2 6" id="KW-0645">Protease</keyword>
<dbReference type="RefSeq" id="XP_067752369.1">
    <property type="nucleotide sequence ID" value="XM_067896212.1"/>
</dbReference>
<proteinExistence type="inferred from homology"/>
<evidence type="ECO:0000256" key="2">
    <source>
        <dbReference type="ARBA" id="ARBA00022670"/>
    </source>
</evidence>
<keyword evidence="4 6" id="KW-0378">Hydrolase</keyword>
<keyword evidence="9" id="KW-1185">Reference proteome</keyword>
<comment type="similarity">
    <text evidence="1 6">Belongs to the peptidase M76 family.</text>
</comment>
<feature type="signal peptide" evidence="7">
    <location>
        <begin position="1"/>
        <end position="18"/>
    </location>
</feature>
<dbReference type="GO" id="GO:0034982">
    <property type="term" value="P:mitochondrial protein processing"/>
    <property type="evidence" value="ECO:0007669"/>
    <property type="project" value="TreeGrafter"/>
</dbReference>
<accession>A0A836KWU4</accession>
<dbReference type="PANTHER" id="PTHR21711:SF0">
    <property type="entry name" value="MITOCHONDRIAL INNER MEMBRANE PROTEASE ATP23 HOMOLOG"/>
    <property type="match status" value="1"/>
</dbReference>
<dbReference type="PANTHER" id="PTHR21711">
    <property type="entry name" value="MITOCHONDRIAL INNER MEMBRANE PROTEASE"/>
    <property type="match status" value="1"/>
</dbReference>
<dbReference type="GO" id="GO:0033615">
    <property type="term" value="P:mitochondrial proton-transporting ATP synthase complex assembly"/>
    <property type="evidence" value="ECO:0007669"/>
    <property type="project" value="TreeGrafter"/>
</dbReference>
<dbReference type="GeneID" id="94286289"/>
<evidence type="ECO:0000256" key="4">
    <source>
        <dbReference type="ARBA" id="ARBA00022801"/>
    </source>
</evidence>
<organism evidence="8 9">
    <name type="scientific">Porcisia hertigi</name>
    <dbReference type="NCBI Taxonomy" id="2761500"/>
    <lineage>
        <taxon>Eukaryota</taxon>
        <taxon>Discoba</taxon>
        <taxon>Euglenozoa</taxon>
        <taxon>Kinetoplastea</taxon>
        <taxon>Metakinetoplastina</taxon>
        <taxon>Trypanosomatida</taxon>
        <taxon>Trypanosomatidae</taxon>
        <taxon>Leishmaniinae</taxon>
        <taxon>Porcisia</taxon>
    </lineage>
</organism>
<dbReference type="KEGG" id="phet:94286289"/>
<evidence type="ECO:0000256" key="3">
    <source>
        <dbReference type="ARBA" id="ARBA00022723"/>
    </source>
</evidence>
<evidence type="ECO:0000256" key="7">
    <source>
        <dbReference type="SAM" id="SignalP"/>
    </source>
</evidence>
<evidence type="ECO:0000313" key="9">
    <source>
        <dbReference type="Proteomes" id="UP000674318"/>
    </source>
</evidence>
<dbReference type="GO" id="GO:0005739">
    <property type="term" value="C:mitochondrion"/>
    <property type="evidence" value="ECO:0007669"/>
    <property type="project" value="GOC"/>
</dbReference>
<dbReference type="AlphaFoldDB" id="A0A836KWU4"/>
<dbReference type="OrthoDB" id="285308at2759"/>
<keyword evidence="5 6" id="KW-0482">Metalloprotease</keyword>